<gene>
    <name evidence="2" type="ORF">GCM10008960_25930</name>
</gene>
<keyword evidence="1" id="KW-0472">Membrane</keyword>
<accession>A0ABQ2S5T7</accession>
<evidence type="ECO:0000313" key="2">
    <source>
        <dbReference type="EMBL" id="GGR98119.1"/>
    </source>
</evidence>
<feature type="transmembrane region" description="Helical" evidence="1">
    <location>
        <begin position="20"/>
        <end position="39"/>
    </location>
</feature>
<feature type="transmembrane region" description="Helical" evidence="1">
    <location>
        <begin position="45"/>
        <end position="70"/>
    </location>
</feature>
<name>A0ABQ2S5T7_9DEIO</name>
<protein>
    <submittedName>
        <fullName evidence="2">Uncharacterized protein</fullName>
    </submittedName>
</protein>
<dbReference type="EMBL" id="BMQN01000006">
    <property type="protein sequence ID" value="GGR98119.1"/>
    <property type="molecule type" value="Genomic_DNA"/>
</dbReference>
<proteinExistence type="predicted"/>
<keyword evidence="1" id="KW-0812">Transmembrane</keyword>
<keyword evidence="3" id="KW-1185">Reference proteome</keyword>
<comment type="caution">
    <text evidence="2">The sequence shown here is derived from an EMBL/GenBank/DDBJ whole genome shotgun (WGS) entry which is preliminary data.</text>
</comment>
<reference evidence="3" key="1">
    <citation type="journal article" date="2019" name="Int. J. Syst. Evol. Microbiol.">
        <title>The Global Catalogue of Microorganisms (GCM) 10K type strain sequencing project: providing services to taxonomists for standard genome sequencing and annotation.</title>
        <authorList>
            <consortium name="The Broad Institute Genomics Platform"/>
            <consortium name="The Broad Institute Genome Sequencing Center for Infectious Disease"/>
            <person name="Wu L."/>
            <person name="Ma J."/>
        </authorList>
    </citation>
    <scope>NUCLEOTIDE SEQUENCE [LARGE SCALE GENOMIC DNA]</scope>
    <source>
        <strain evidence="3">JCM 31405</strain>
    </source>
</reference>
<dbReference type="Proteomes" id="UP000644548">
    <property type="component" value="Unassembled WGS sequence"/>
</dbReference>
<sequence>MSRDVRLRAASRRFLRLDLLLVLSGFILSLWVDLLDVLLDLAGVALARAGVGLFTPEWFWSWAVTALVFVKLL</sequence>
<evidence type="ECO:0000256" key="1">
    <source>
        <dbReference type="SAM" id="Phobius"/>
    </source>
</evidence>
<organism evidence="2 3">
    <name type="scientific">Deinococcus sedimenti</name>
    <dbReference type="NCBI Taxonomy" id="1867090"/>
    <lineage>
        <taxon>Bacteria</taxon>
        <taxon>Thermotogati</taxon>
        <taxon>Deinococcota</taxon>
        <taxon>Deinococci</taxon>
        <taxon>Deinococcales</taxon>
        <taxon>Deinococcaceae</taxon>
        <taxon>Deinococcus</taxon>
    </lineage>
</organism>
<evidence type="ECO:0000313" key="3">
    <source>
        <dbReference type="Proteomes" id="UP000644548"/>
    </source>
</evidence>
<dbReference type="RefSeq" id="WP_189073605.1">
    <property type="nucleotide sequence ID" value="NZ_BMQN01000006.1"/>
</dbReference>
<keyword evidence="1" id="KW-1133">Transmembrane helix</keyword>